<proteinExistence type="predicted"/>
<evidence type="ECO:0000256" key="1">
    <source>
        <dbReference type="SAM" id="MobiDB-lite"/>
    </source>
</evidence>
<sequence length="48" mass="5336">MAQPTIPQEFDRRHSEDAVEGEAEQAVQMPHPHSQDAAEGPDIEEAPR</sequence>
<accession>A0ABQ5MUN9</accession>
<reference evidence="2 3" key="1">
    <citation type="journal article" date="2023" name="Int. J. Syst. Evol. Microbiol.">
        <title>Arthrobacter mangrovi sp. nov., an actinobacterium isolated from the rhizosphere of a mangrove.</title>
        <authorList>
            <person name="Hamada M."/>
            <person name="Saitou S."/>
            <person name="Enomoto N."/>
            <person name="Nanri K."/>
            <person name="Hidaka K."/>
            <person name="Miura T."/>
            <person name="Tamura T."/>
        </authorList>
    </citation>
    <scope>NUCLEOTIDE SEQUENCE [LARGE SCALE GENOMIC DNA]</scope>
    <source>
        <strain evidence="2 3">NBRC 112813</strain>
    </source>
</reference>
<evidence type="ECO:0000313" key="2">
    <source>
        <dbReference type="EMBL" id="GLB67711.1"/>
    </source>
</evidence>
<feature type="region of interest" description="Disordered" evidence="1">
    <location>
        <begin position="1"/>
        <end position="48"/>
    </location>
</feature>
<protein>
    <submittedName>
        <fullName evidence="2">Uncharacterized protein</fullName>
    </submittedName>
</protein>
<name>A0ABQ5MUN9_9MICC</name>
<feature type="compositionally biased region" description="Acidic residues" evidence="1">
    <location>
        <begin position="39"/>
        <end position="48"/>
    </location>
</feature>
<gene>
    <name evidence="2" type="ORF">AHIS1636_21510</name>
</gene>
<evidence type="ECO:0000313" key="3">
    <source>
        <dbReference type="Proteomes" id="UP001209654"/>
    </source>
</evidence>
<dbReference type="RefSeq" id="WP_264795812.1">
    <property type="nucleotide sequence ID" value="NZ_BRVS01000008.1"/>
</dbReference>
<dbReference type="Proteomes" id="UP001209654">
    <property type="component" value="Unassembled WGS sequence"/>
</dbReference>
<keyword evidence="3" id="KW-1185">Reference proteome</keyword>
<dbReference type="EMBL" id="BRVS01000008">
    <property type="protein sequence ID" value="GLB67711.1"/>
    <property type="molecule type" value="Genomic_DNA"/>
</dbReference>
<comment type="caution">
    <text evidence="2">The sequence shown here is derived from an EMBL/GenBank/DDBJ whole genome shotgun (WGS) entry which is preliminary data.</text>
</comment>
<organism evidence="2 3">
    <name type="scientific">Arthrobacter mangrovi</name>
    <dbReference type="NCBI Taxonomy" id="2966350"/>
    <lineage>
        <taxon>Bacteria</taxon>
        <taxon>Bacillati</taxon>
        <taxon>Actinomycetota</taxon>
        <taxon>Actinomycetes</taxon>
        <taxon>Micrococcales</taxon>
        <taxon>Micrococcaceae</taxon>
        <taxon>Arthrobacter</taxon>
    </lineage>
</organism>